<reference evidence="7" key="1">
    <citation type="submission" date="2022-11" db="EMBL/GenBank/DDBJ databases">
        <title>Lacrimispora xylanolytica sy1, complete genome.</title>
        <authorList>
            <person name="Choi S."/>
        </authorList>
    </citation>
    <scope>NUCLEOTIDE SEQUENCE</scope>
    <source>
        <strain evidence="7">Sy1</strain>
    </source>
</reference>
<accession>A0ABY7AEF3</accession>
<evidence type="ECO:0000256" key="6">
    <source>
        <dbReference type="SAM" id="Phobius"/>
    </source>
</evidence>
<evidence type="ECO:0000256" key="1">
    <source>
        <dbReference type="ARBA" id="ARBA00004236"/>
    </source>
</evidence>
<keyword evidence="7" id="KW-0969">Cilium</keyword>
<evidence type="ECO:0000256" key="5">
    <source>
        <dbReference type="ARBA" id="ARBA00023136"/>
    </source>
</evidence>
<keyword evidence="8" id="KW-1185">Reference proteome</keyword>
<proteinExistence type="predicted"/>
<name>A0ABY7AEF3_9FIRM</name>
<sequence length="119" mass="13200">MNSIISLASVLILTILILYLSYIFTKSLGKGIGLKRGGTHMQMLDRLPLGQDKAVAIVQLSSHYYLIGIAASQITLLAEIPEEEIDLEGYESSPLSGAEGYLDFKKLLKKYSDRHKKDE</sequence>
<evidence type="ECO:0000313" key="7">
    <source>
        <dbReference type="EMBL" id="WAJ24715.1"/>
    </source>
</evidence>
<organism evidence="7 8">
    <name type="scientific">Lacrimispora xylanolytica</name>
    <dbReference type="NCBI Taxonomy" id="29375"/>
    <lineage>
        <taxon>Bacteria</taxon>
        <taxon>Bacillati</taxon>
        <taxon>Bacillota</taxon>
        <taxon>Clostridia</taxon>
        <taxon>Lachnospirales</taxon>
        <taxon>Lachnospiraceae</taxon>
        <taxon>Lacrimispora</taxon>
    </lineage>
</organism>
<keyword evidence="7" id="KW-0966">Cell projection</keyword>
<gene>
    <name evidence="7" type="ORF">OW255_04140</name>
</gene>
<dbReference type="Proteomes" id="UP001163115">
    <property type="component" value="Chromosome"/>
</dbReference>
<dbReference type="EMBL" id="CP113524">
    <property type="protein sequence ID" value="WAJ24715.1"/>
    <property type="molecule type" value="Genomic_DNA"/>
</dbReference>
<keyword evidence="7" id="KW-0282">Flagellum</keyword>
<protein>
    <submittedName>
        <fullName evidence="7">Flagellar biosynthetic protein FliO</fullName>
    </submittedName>
</protein>
<evidence type="ECO:0000256" key="2">
    <source>
        <dbReference type="ARBA" id="ARBA00022475"/>
    </source>
</evidence>
<comment type="subcellular location">
    <subcellularLocation>
        <location evidence="1">Cell membrane</location>
    </subcellularLocation>
</comment>
<dbReference type="Pfam" id="PF04347">
    <property type="entry name" value="FliO"/>
    <property type="match status" value="1"/>
</dbReference>
<dbReference type="InterPro" id="IPR022781">
    <property type="entry name" value="Flagellar_biosynth_FliO"/>
</dbReference>
<keyword evidence="4 6" id="KW-1133">Transmembrane helix</keyword>
<keyword evidence="2" id="KW-1003">Cell membrane</keyword>
<evidence type="ECO:0000313" key="8">
    <source>
        <dbReference type="Proteomes" id="UP001163115"/>
    </source>
</evidence>
<dbReference type="RefSeq" id="WP_268115721.1">
    <property type="nucleotide sequence ID" value="NZ_CP113524.1"/>
</dbReference>
<evidence type="ECO:0000256" key="3">
    <source>
        <dbReference type="ARBA" id="ARBA00022692"/>
    </source>
</evidence>
<keyword evidence="5 6" id="KW-0472">Membrane</keyword>
<keyword evidence="3 6" id="KW-0812">Transmembrane</keyword>
<evidence type="ECO:0000256" key="4">
    <source>
        <dbReference type="ARBA" id="ARBA00022989"/>
    </source>
</evidence>
<feature type="transmembrane region" description="Helical" evidence="6">
    <location>
        <begin position="6"/>
        <end position="25"/>
    </location>
</feature>